<feature type="region of interest" description="Disordered" evidence="1">
    <location>
        <begin position="46"/>
        <end position="80"/>
    </location>
</feature>
<proteinExistence type="predicted"/>
<reference evidence="2" key="1">
    <citation type="submission" date="2019-08" db="EMBL/GenBank/DDBJ databases">
        <authorList>
            <person name="Kucharzyk K."/>
            <person name="Murdoch R.W."/>
            <person name="Higgins S."/>
            <person name="Loffler F."/>
        </authorList>
    </citation>
    <scope>NUCLEOTIDE SEQUENCE</scope>
</reference>
<dbReference type="EMBL" id="VSSQ01117093">
    <property type="protein sequence ID" value="MPN51705.1"/>
    <property type="molecule type" value="Genomic_DNA"/>
</dbReference>
<gene>
    <name evidence="2" type="ORF">SDC9_199354</name>
</gene>
<comment type="caution">
    <text evidence="2">The sequence shown here is derived from an EMBL/GenBank/DDBJ whole genome shotgun (WGS) entry which is preliminary data.</text>
</comment>
<sequence length="80" mass="8351">MQCNCGGRCGRRECGLVRLGYGDVHRGGGFEVIGVGGLGRRDRAGSHMGAGDCRARHGTVSRTGRDRIRNPAGACPPRSG</sequence>
<organism evidence="2">
    <name type="scientific">bioreactor metagenome</name>
    <dbReference type="NCBI Taxonomy" id="1076179"/>
    <lineage>
        <taxon>unclassified sequences</taxon>
        <taxon>metagenomes</taxon>
        <taxon>ecological metagenomes</taxon>
    </lineage>
</organism>
<evidence type="ECO:0000313" key="2">
    <source>
        <dbReference type="EMBL" id="MPN51705.1"/>
    </source>
</evidence>
<evidence type="ECO:0000256" key="1">
    <source>
        <dbReference type="SAM" id="MobiDB-lite"/>
    </source>
</evidence>
<accession>A0A645IK79</accession>
<protein>
    <submittedName>
        <fullName evidence="2">Uncharacterized protein</fullName>
    </submittedName>
</protein>
<dbReference type="AlphaFoldDB" id="A0A645IK79"/>
<name>A0A645IK79_9ZZZZ</name>